<proteinExistence type="predicted"/>
<keyword evidence="2" id="KW-1185">Reference proteome</keyword>
<organism evidence="1 2">
    <name type="scientific">Streptosporangium pseudovulgare</name>
    <dbReference type="NCBI Taxonomy" id="35765"/>
    <lineage>
        <taxon>Bacteria</taxon>
        <taxon>Bacillati</taxon>
        <taxon>Actinomycetota</taxon>
        <taxon>Actinomycetes</taxon>
        <taxon>Streptosporangiales</taxon>
        <taxon>Streptosporangiaceae</taxon>
        <taxon>Streptosporangium</taxon>
    </lineage>
</organism>
<dbReference type="Proteomes" id="UP000611554">
    <property type="component" value="Unassembled WGS sequence"/>
</dbReference>
<protein>
    <submittedName>
        <fullName evidence="1">Uncharacterized protein</fullName>
    </submittedName>
</protein>
<reference evidence="2" key="1">
    <citation type="journal article" date="2019" name="Int. J. Syst. Evol. Microbiol.">
        <title>The Global Catalogue of Microorganisms (GCM) 10K type strain sequencing project: providing services to taxonomists for standard genome sequencing and annotation.</title>
        <authorList>
            <consortium name="The Broad Institute Genomics Platform"/>
            <consortium name="The Broad Institute Genome Sequencing Center for Infectious Disease"/>
            <person name="Wu L."/>
            <person name="Ma J."/>
        </authorList>
    </citation>
    <scope>NUCLEOTIDE SEQUENCE [LARGE SCALE GENOMIC DNA]</scope>
    <source>
        <strain evidence="2">JCM 3115</strain>
    </source>
</reference>
<name>A0ABQ2R326_9ACTN</name>
<accession>A0ABQ2R326</accession>
<dbReference type="EMBL" id="BMQJ01000012">
    <property type="protein sequence ID" value="GGQ11319.1"/>
    <property type="molecule type" value="Genomic_DNA"/>
</dbReference>
<evidence type="ECO:0000313" key="1">
    <source>
        <dbReference type="EMBL" id="GGQ11319.1"/>
    </source>
</evidence>
<comment type="caution">
    <text evidence="1">The sequence shown here is derived from an EMBL/GenBank/DDBJ whole genome shotgun (WGS) entry which is preliminary data.</text>
</comment>
<dbReference type="RefSeq" id="WP_189248605.1">
    <property type="nucleotide sequence ID" value="NZ_BMQJ01000012.1"/>
</dbReference>
<sequence>MRKPPPLERLSMCLANASEALALRSFTTRALESLALVIDGQEDAAEELVRYRLTYAQAELLMTFAATLGRMAEARLLDQQLRESEHAYVAPEGPTA</sequence>
<gene>
    <name evidence="1" type="ORF">GCM10010140_46840</name>
</gene>
<evidence type="ECO:0000313" key="2">
    <source>
        <dbReference type="Proteomes" id="UP000611554"/>
    </source>
</evidence>